<proteinExistence type="predicted"/>
<keyword evidence="3" id="KW-1185">Reference proteome</keyword>
<reference evidence="2" key="2">
    <citation type="submission" date="2025-09" db="UniProtKB">
        <authorList>
            <consortium name="Ensembl"/>
        </authorList>
    </citation>
    <scope>IDENTIFICATION</scope>
</reference>
<reference evidence="2" key="1">
    <citation type="submission" date="2025-08" db="UniProtKB">
        <authorList>
            <consortium name="Ensembl"/>
        </authorList>
    </citation>
    <scope>IDENTIFICATION</scope>
</reference>
<evidence type="ECO:0000313" key="3">
    <source>
        <dbReference type="Proteomes" id="UP000472241"/>
    </source>
</evidence>
<accession>A0A667FU97</accession>
<dbReference type="Proteomes" id="UP000472241">
    <property type="component" value="Unplaced"/>
</dbReference>
<organism evidence="2 3">
    <name type="scientific">Lynx canadensis</name>
    <name type="common">Canada lynx</name>
    <name type="synonym">Felis canadensis</name>
    <dbReference type="NCBI Taxonomy" id="61383"/>
    <lineage>
        <taxon>Eukaryota</taxon>
        <taxon>Metazoa</taxon>
        <taxon>Chordata</taxon>
        <taxon>Craniata</taxon>
        <taxon>Vertebrata</taxon>
        <taxon>Euteleostomi</taxon>
        <taxon>Mammalia</taxon>
        <taxon>Eutheria</taxon>
        <taxon>Laurasiatheria</taxon>
        <taxon>Carnivora</taxon>
        <taxon>Feliformia</taxon>
        <taxon>Felidae</taxon>
        <taxon>Felinae</taxon>
        <taxon>Lynx</taxon>
    </lineage>
</organism>
<sequence length="79" mass="8313">PRGQGLVGRRAQRGERGSACPGSCFSQEKRMAAGYVSPGSGSGGPWENRPFPVDICRRSQGSSQCPGCCPCWGPLERGT</sequence>
<evidence type="ECO:0000256" key="1">
    <source>
        <dbReference type="SAM" id="MobiDB-lite"/>
    </source>
</evidence>
<protein>
    <submittedName>
        <fullName evidence="2">Uncharacterized protein</fullName>
    </submittedName>
</protein>
<name>A0A667FU97_LYNCA</name>
<feature type="region of interest" description="Disordered" evidence="1">
    <location>
        <begin position="1"/>
        <end position="21"/>
    </location>
</feature>
<evidence type="ECO:0000313" key="2">
    <source>
        <dbReference type="Ensembl" id="ENSLCNP00005003764.1"/>
    </source>
</evidence>
<dbReference type="AlphaFoldDB" id="A0A667FU97"/>
<dbReference type="Ensembl" id="ENSLCNT00005004247.1">
    <property type="protein sequence ID" value="ENSLCNP00005003764.1"/>
    <property type="gene ID" value="ENSLCNG00005002594.1"/>
</dbReference>